<sequence length="218" mass="23938">MIIGAPVIVMSLIGFSFQTQKSVLNEAAPALIATMVMFFVFVLTAVSFLRERSQGTLERLLSTAVSRGDLLVGYLTGFLIFALIQSLIILMYTLFVINVDYAGKLWDIIFILLIVTITSVNMGIFVSTFARNEFQIIQFIPLLIAPQIFLSGVILPTSQLPSYFQVISGALPLTYANRALRSIMLRDGSLADASTEISVLLLFAIGMLLIASTTVRRT</sequence>
<keyword evidence="5 8" id="KW-0812">Transmembrane</keyword>
<dbReference type="InterPro" id="IPR000412">
    <property type="entry name" value="ABC_2_transport"/>
</dbReference>
<evidence type="ECO:0000256" key="1">
    <source>
        <dbReference type="ARBA" id="ARBA00004651"/>
    </source>
</evidence>
<organism evidence="10">
    <name type="scientific">marine metagenome</name>
    <dbReference type="NCBI Taxonomy" id="408172"/>
    <lineage>
        <taxon>unclassified sequences</taxon>
        <taxon>metagenomes</taxon>
        <taxon>ecological metagenomes</taxon>
    </lineage>
</organism>
<dbReference type="PANTHER" id="PTHR30294">
    <property type="entry name" value="MEMBRANE COMPONENT OF ABC TRANSPORTER YHHJ-RELATED"/>
    <property type="match status" value="1"/>
</dbReference>
<dbReference type="PROSITE" id="PS51012">
    <property type="entry name" value="ABC_TM2"/>
    <property type="match status" value="1"/>
</dbReference>
<feature type="transmembrane region" description="Helical" evidence="8">
    <location>
        <begin position="108"/>
        <end position="129"/>
    </location>
</feature>
<reference evidence="10" key="1">
    <citation type="submission" date="2018-05" db="EMBL/GenBank/DDBJ databases">
        <authorList>
            <person name="Lanie J.A."/>
            <person name="Ng W.-L."/>
            <person name="Kazmierczak K.M."/>
            <person name="Andrzejewski T.M."/>
            <person name="Davidsen T.M."/>
            <person name="Wayne K.J."/>
            <person name="Tettelin H."/>
            <person name="Glass J.I."/>
            <person name="Rusch D."/>
            <person name="Podicherti R."/>
            <person name="Tsui H.-C.T."/>
            <person name="Winkler M.E."/>
        </authorList>
    </citation>
    <scope>NUCLEOTIDE SEQUENCE</scope>
</reference>
<protein>
    <recommendedName>
        <fullName evidence="9">ABC transmembrane type-2 domain-containing protein</fullName>
    </recommendedName>
</protein>
<keyword evidence="7 8" id="KW-0472">Membrane</keyword>
<evidence type="ECO:0000256" key="7">
    <source>
        <dbReference type="ARBA" id="ARBA00023136"/>
    </source>
</evidence>
<dbReference type="InterPro" id="IPR047817">
    <property type="entry name" value="ABC2_TM_bact-type"/>
</dbReference>
<keyword evidence="4" id="KW-1003">Cell membrane</keyword>
<dbReference type="AlphaFoldDB" id="A0A381SDM0"/>
<evidence type="ECO:0000256" key="5">
    <source>
        <dbReference type="ARBA" id="ARBA00022692"/>
    </source>
</evidence>
<proteinExistence type="inferred from homology"/>
<gene>
    <name evidence="10" type="ORF">METZ01_LOCUS52077</name>
</gene>
<evidence type="ECO:0000259" key="9">
    <source>
        <dbReference type="PROSITE" id="PS51012"/>
    </source>
</evidence>
<feature type="transmembrane region" description="Helical" evidence="8">
    <location>
        <begin position="136"/>
        <end position="155"/>
    </location>
</feature>
<name>A0A381SDM0_9ZZZZ</name>
<dbReference type="InterPro" id="IPR013525">
    <property type="entry name" value="ABC2_TM"/>
</dbReference>
<accession>A0A381SDM0</accession>
<dbReference type="PIRSF" id="PIRSF006648">
    <property type="entry name" value="DrrB"/>
    <property type="match status" value="1"/>
</dbReference>
<dbReference type="PANTHER" id="PTHR30294:SF38">
    <property type="entry name" value="TRANSPORT PERMEASE PROTEIN"/>
    <property type="match status" value="1"/>
</dbReference>
<feature type="transmembrane region" description="Helical" evidence="8">
    <location>
        <begin position="197"/>
        <end position="215"/>
    </location>
</feature>
<dbReference type="GO" id="GO:0043190">
    <property type="term" value="C:ATP-binding cassette (ABC) transporter complex"/>
    <property type="evidence" value="ECO:0007669"/>
    <property type="project" value="InterPro"/>
</dbReference>
<feature type="transmembrane region" description="Helical" evidence="8">
    <location>
        <begin position="28"/>
        <end position="49"/>
    </location>
</feature>
<dbReference type="InterPro" id="IPR051449">
    <property type="entry name" value="ABC-2_transporter_component"/>
</dbReference>
<evidence type="ECO:0000256" key="8">
    <source>
        <dbReference type="SAM" id="Phobius"/>
    </source>
</evidence>
<dbReference type="Pfam" id="PF01061">
    <property type="entry name" value="ABC2_membrane"/>
    <property type="match status" value="1"/>
</dbReference>
<keyword evidence="3" id="KW-0813">Transport</keyword>
<dbReference type="EMBL" id="UINC01002681">
    <property type="protein sequence ID" value="SUZ99223.1"/>
    <property type="molecule type" value="Genomic_DNA"/>
</dbReference>
<dbReference type="PRINTS" id="PR00164">
    <property type="entry name" value="ABC2TRNSPORT"/>
</dbReference>
<evidence type="ECO:0000256" key="2">
    <source>
        <dbReference type="ARBA" id="ARBA00007783"/>
    </source>
</evidence>
<comment type="subcellular location">
    <subcellularLocation>
        <location evidence="1">Cell membrane</location>
        <topology evidence="1">Multi-pass membrane protein</topology>
    </subcellularLocation>
</comment>
<comment type="similarity">
    <text evidence="2">Belongs to the ABC-2 integral membrane protein family.</text>
</comment>
<feature type="transmembrane region" description="Helical" evidence="8">
    <location>
        <begin position="70"/>
        <end position="96"/>
    </location>
</feature>
<evidence type="ECO:0000256" key="3">
    <source>
        <dbReference type="ARBA" id="ARBA00022448"/>
    </source>
</evidence>
<evidence type="ECO:0000313" key="10">
    <source>
        <dbReference type="EMBL" id="SUZ99223.1"/>
    </source>
</evidence>
<dbReference type="GO" id="GO:0140359">
    <property type="term" value="F:ABC-type transporter activity"/>
    <property type="evidence" value="ECO:0007669"/>
    <property type="project" value="InterPro"/>
</dbReference>
<feature type="domain" description="ABC transmembrane type-2" evidence="9">
    <location>
        <begin position="1"/>
        <end position="218"/>
    </location>
</feature>
<evidence type="ECO:0000256" key="4">
    <source>
        <dbReference type="ARBA" id="ARBA00022475"/>
    </source>
</evidence>
<keyword evidence="6 8" id="KW-1133">Transmembrane helix</keyword>
<evidence type="ECO:0000256" key="6">
    <source>
        <dbReference type="ARBA" id="ARBA00022989"/>
    </source>
</evidence>